<dbReference type="InterPro" id="IPR011006">
    <property type="entry name" value="CheY-like_superfamily"/>
</dbReference>
<evidence type="ECO:0000259" key="3">
    <source>
        <dbReference type="PROSITE" id="PS50110"/>
    </source>
</evidence>
<dbReference type="SMART" id="SM00448">
    <property type="entry name" value="REC"/>
    <property type="match status" value="1"/>
</dbReference>
<dbReference type="Pfam" id="PF00072">
    <property type="entry name" value="Response_reg"/>
    <property type="match status" value="1"/>
</dbReference>
<gene>
    <name evidence="5" type="ORF">DA73_0218170</name>
    <name evidence="4" type="ORF">DA73_0400013920</name>
</gene>
<dbReference type="RefSeq" id="WP_038083545.1">
    <property type="nucleotide sequence ID" value="NZ_JHEG04000001.1"/>
</dbReference>
<proteinExistence type="predicted"/>
<dbReference type="STRING" id="1479485.DA73_0218170"/>
<dbReference type="AlphaFoldDB" id="A0A0C1QY66"/>
<name>A0A0C1QY66_9CYAN</name>
<comment type="caution">
    <text evidence="5">The sequence shown here is derived from an EMBL/GenBank/DDBJ whole genome shotgun (WGS) entry which is preliminary data.</text>
</comment>
<dbReference type="PROSITE" id="PS50110">
    <property type="entry name" value="RESPONSE_REGULATORY"/>
    <property type="match status" value="1"/>
</dbReference>
<dbReference type="Proteomes" id="UP000029738">
    <property type="component" value="Unassembled WGS sequence"/>
</dbReference>
<dbReference type="EMBL" id="JHEG02000048">
    <property type="protein sequence ID" value="KIE10479.1"/>
    <property type="molecule type" value="Genomic_DNA"/>
</dbReference>
<keyword evidence="6" id="KW-1185">Reference proteome</keyword>
<evidence type="ECO:0000256" key="1">
    <source>
        <dbReference type="ARBA" id="ARBA00022553"/>
    </source>
</evidence>
<feature type="domain" description="Response regulatory" evidence="3">
    <location>
        <begin position="4"/>
        <end position="121"/>
    </location>
</feature>
<dbReference type="CDD" id="cd17552">
    <property type="entry name" value="REC_RR468-like"/>
    <property type="match status" value="1"/>
</dbReference>
<dbReference type="OrthoDB" id="424582at2"/>
<feature type="modified residue" description="4-aspartylphosphate" evidence="2">
    <location>
        <position position="54"/>
    </location>
</feature>
<dbReference type="GO" id="GO:0000160">
    <property type="term" value="P:phosphorelay signal transduction system"/>
    <property type="evidence" value="ECO:0007669"/>
    <property type="project" value="InterPro"/>
</dbReference>
<dbReference type="InterPro" id="IPR001789">
    <property type="entry name" value="Sig_transdc_resp-reg_receiver"/>
</dbReference>
<organism evidence="5">
    <name type="scientific">Tolypothrix bouteillei VB521301</name>
    <dbReference type="NCBI Taxonomy" id="1479485"/>
    <lineage>
        <taxon>Bacteria</taxon>
        <taxon>Bacillati</taxon>
        <taxon>Cyanobacteriota</taxon>
        <taxon>Cyanophyceae</taxon>
        <taxon>Nostocales</taxon>
        <taxon>Tolypothrichaceae</taxon>
        <taxon>Tolypothrix</taxon>
    </lineage>
</organism>
<dbReference type="Gene3D" id="3.40.50.2300">
    <property type="match status" value="1"/>
</dbReference>
<dbReference type="SUPFAM" id="SSF52172">
    <property type="entry name" value="CheY-like"/>
    <property type="match status" value="1"/>
</dbReference>
<dbReference type="InterPro" id="IPR050595">
    <property type="entry name" value="Bact_response_regulator"/>
</dbReference>
<evidence type="ECO:0000313" key="6">
    <source>
        <dbReference type="Proteomes" id="UP000029738"/>
    </source>
</evidence>
<dbReference type="PANTHER" id="PTHR44591">
    <property type="entry name" value="STRESS RESPONSE REGULATOR PROTEIN 1"/>
    <property type="match status" value="1"/>
</dbReference>
<sequence>MTKRVLVIDDEDGVRSIIQMSLEVIAGWDVLSATSGHEGITIAEVERPDAILLDVMMPVMDGPTTFKQLQASTTTCQIPTILLTAKAQSREQSQLLNLGVAGIITKPFNPQDLVSQICNILNWTK</sequence>
<evidence type="ECO:0000313" key="4">
    <source>
        <dbReference type="EMBL" id="KAF3886451.1"/>
    </source>
</evidence>
<accession>A0A0C1QY66</accession>
<evidence type="ECO:0000256" key="2">
    <source>
        <dbReference type="PROSITE-ProRule" id="PRU00169"/>
    </source>
</evidence>
<keyword evidence="1 2" id="KW-0597">Phosphoprotein</keyword>
<reference evidence="5" key="1">
    <citation type="journal article" date="2015" name="Genome Announc.">
        <title>Draft Genome Sequence of Tolypothrix boutellei Strain VB521301.</title>
        <authorList>
            <person name="Chandrababunaidu M.M."/>
            <person name="Singh D."/>
            <person name="Sen D."/>
            <person name="Bhan S."/>
            <person name="Das S."/>
            <person name="Gupta A."/>
            <person name="Adhikary S.P."/>
            <person name="Tripathy S."/>
        </authorList>
    </citation>
    <scope>NUCLEOTIDE SEQUENCE</scope>
    <source>
        <strain evidence="5">VB521301</strain>
    </source>
</reference>
<evidence type="ECO:0000313" key="5">
    <source>
        <dbReference type="EMBL" id="KIE10479.1"/>
    </source>
</evidence>
<reference evidence="4" key="2">
    <citation type="submission" date="2019-11" db="EMBL/GenBank/DDBJ databases">
        <title>Improved Assembly of Tolypothrix boutellei genome.</title>
        <authorList>
            <person name="Sarangi A.N."/>
            <person name="Mukherjee M."/>
            <person name="Ghosh S."/>
            <person name="Singh D."/>
            <person name="Das A."/>
            <person name="Kant S."/>
            <person name="Prusty A."/>
            <person name="Tripathy S."/>
        </authorList>
    </citation>
    <scope>NUCLEOTIDE SEQUENCE</scope>
    <source>
        <strain evidence="4">VB521301</strain>
    </source>
</reference>
<dbReference type="PANTHER" id="PTHR44591:SF22">
    <property type="entry name" value="CHEY SUBFAMILY"/>
    <property type="match status" value="1"/>
</dbReference>
<dbReference type="EMBL" id="JHEG04000001">
    <property type="protein sequence ID" value="KAF3886451.1"/>
    <property type="molecule type" value="Genomic_DNA"/>
</dbReference>
<protein>
    <submittedName>
        <fullName evidence="5">Chemotaxis protein CheY</fullName>
    </submittedName>
    <submittedName>
        <fullName evidence="4">Response regulator</fullName>
    </submittedName>
</protein>